<keyword evidence="1" id="KW-0472">Membrane</keyword>
<comment type="caution">
    <text evidence="3">The sequence shown here is derived from an EMBL/GenBank/DDBJ whole genome shotgun (WGS) entry which is preliminary data.</text>
</comment>
<evidence type="ECO:0000313" key="3">
    <source>
        <dbReference type="EMBL" id="GAA2516878.1"/>
    </source>
</evidence>
<dbReference type="RefSeq" id="WP_344169531.1">
    <property type="nucleotide sequence ID" value="NZ_BAAARY010000004.1"/>
</dbReference>
<dbReference type="Gene3D" id="1.10.287.70">
    <property type="match status" value="1"/>
</dbReference>
<dbReference type="InterPro" id="IPR013099">
    <property type="entry name" value="K_chnl_dom"/>
</dbReference>
<keyword evidence="1" id="KW-0812">Transmembrane</keyword>
<feature type="transmembrane region" description="Helical" evidence="1">
    <location>
        <begin position="82"/>
        <end position="100"/>
    </location>
</feature>
<feature type="transmembrane region" description="Helical" evidence="1">
    <location>
        <begin position="107"/>
        <end position="127"/>
    </location>
</feature>
<protein>
    <recommendedName>
        <fullName evidence="2">Potassium channel domain-containing protein</fullName>
    </recommendedName>
</protein>
<accession>A0ABP6AIF5</accession>
<feature type="domain" description="Potassium channel" evidence="2">
    <location>
        <begin position="116"/>
        <end position="199"/>
    </location>
</feature>
<feature type="transmembrane region" description="Helical" evidence="1">
    <location>
        <begin position="12"/>
        <end position="39"/>
    </location>
</feature>
<dbReference type="Proteomes" id="UP001499978">
    <property type="component" value="Unassembled WGS sequence"/>
</dbReference>
<reference evidence="4" key="1">
    <citation type="journal article" date="2019" name="Int. J. Syst. Evol. Microbiol.">
        <title>The Global Catalogue of Microorganisms (GCM) 10K type strain sequencing project: providing services to taxonomists for standard genome sequencing and annotation.</title>
        <authorList>
            <consortium name="The Broad Institute Genomics Platform"/>
            <consortium name="The Broad Institute Genome Sequencing Center for Infectious Disease"/>
            <person name="Wu L."/>
            <person name="Ma J."/>
        </authorList>
    </citation>
    <scope>NUCLEOTIDE SEQUENCE [LARGE SCALE GENOMIC DNA]</scope>
    <source>
        <strain evidence="4">JCM 3367</strain>
    </source>
</reference>
<organism evidence="3 4">
    <name type="scientific">Pilimelia columellifera subsp. columellifera</name>
    <dbReference type="NCBI Taxonomy" id="706583"/>
    <lineage>
        <taxon>Bacteria</taxon>
        <taxon>Bacillati</taxon>
        <taxon>Actinomycetota</taxon>
        <taxon>Actinomycetes</taxon>
        <taxon>Micromonosporales</taxon>
        <taxon>Micromonosporaceae</taxon>
        <taxon>Pilimelia</taxon>
    </lineage>
</organism>
<evidence type="ECO:0000313" key="4">
    <source>
        <dbReference type="Proteomes" id="UP001499978"/>
    </source>
</evidence>
<gene>
    <name evidence="3" type="ORF">GCM10010201_12040</name>
</gene>
<feature type="transmembrane region" description="Helical" evidence="1">
    <location>
        <begin position="173"/>
        <end position="197"/>
    </location>
</feature>
<keyword evidence="4" id="KW-1185">Reference proteome</keyword>
<dbReference type="SUPFAM" id="SSF81324">
    <property type="entry name" value="Voltage-gated potassium channels"/>
    <property type="match status" value="1"/>
</dbReference>
<dbReference type="EMBL" id="BAAARY010000004">
    <property type="protein sequence ID" value="GAA2516878.1"/>
    <property type="molecule type" value="Genomic_DNA"/>
</dbReference>
<proteinExistence type="predicted"/>
<evidence type="ECO:0000256" key="1">
    <source>
        <dbReference type="SAM" id="Phobius"/>
    </source>
</evidence>
<dbReference type="Pfam" id="PF07885">
    <property type="entry name" value="Ion_trans_2"/>
    <property type="match status" value="1"/>
</dbReference>
<feature type="transmembrane region" description="Helical" evidence="1">
    <location>
        <begin position="51"/>
        <end position="70"/>
    </location>
</feature>
<name>A0ABP6AIF5_9ACTN</name>
<sequence length="207" mass="21583">MYRYALGGIVLLYALVIAMPAWLLGLANVAILGGLVVLLVNSRRYGRRWSAWVAAAVGAMLVGSGLAAVAGSEAARDVTTSASTAVLVGATIALIGSSVVRSPEVDGAVMMMVLSVYLLLALLFAAIHNLGVTFQPHYLRGVGEPPTPSDTLYFSVVTLTSIGFGDIVPGGNLARAVTVVEALVGQLFLVSVVAVSVSRFRPRRQSR</sequence>
<evidence type="ECO:0000259" key="2">
    <source>
        <dbReference type="Pfam" id="PF07885"/>
    </source>
</evidence>
<keyword evidence="1" id="KW-1133">Transmembrane helix</keyword>